<evidence type="ECO:0000313" key="2">
    <source>
        <dbReference type="Proteomes" id="UP000054359"/>
    </source>
</evidence>
<protein>
    <recommendedName>
        <fullName evidence="3">C2H2-type domain-containing protein</fullName>
    </recommendedName>
</protein>
<reference evidence="1 2" key="1">
    <citation type="submission" date="2013-11" db="EMBL/GenBank/DDBJ databases">
        <title>Genome sequencing of Stegodyphus mimosarum.</title>
        <authorList>
            <person name="Bechsgaard J."/>
        </authorList>
    </citation>
    <scope>NUCLEOTIDE SEQUENCE [LARGE SCALE GENOMIC DNA]</scope>
</reference>
<evidence type="ECO:0008006" key="3">
    <source>
        <dbReference type="Google" id="ProtNLM"/>
    </source>
</evidence>
<dbReference type="EMBL" id="KK122254">
    <property type="protein sequence ID" value="KFM82344.1"/>
    <property type="molecule type" value="Genomic_DNA"/>
</dbReference>
<name>A0A087UYA5_STEMI</name>
<dbReference type="OrthoDB" id="6077919at2759"/>
<gene>
    <name evidence="1" type="ORF">X975_21321</name>
</gene>
<sequence length="55" mass="6639">MSYRDIDEVVIQRPVMLNSDQFICFHCPFSSNKAEHIREHLQTHSECRRKSFSRK</sequence>
<accession>A0A087UYA5</accession>
<dbReference type="Proteomes" id="UP000054359">
    <property type="component" value="Unassembled WGS sequence"/>
</dbReference>
<organism evidence="1 2">
    <name type="scientific">Stegodyphus mimosarum</name>
    <name type="common">African social velvet spider</name>
    <dbReference type="NCBI Taxonomy" id="407821"/>
    <lineage>
        <taxon>Eukaryota</taxon>
        <taxon>Metazoa</taxon>
        <taxon>Ecdysozoa</taxon>
        <taxon>Arthropoda</taxon>
        <taxon>Chelicerata</taxon>
        <taxon>Arachnida</taxon>
        <taxon>Araneae</taxon>
        <taxon>Araneomorphae</taxon>
        <taxon>Entelegynae</taxon>
        <taxon>Eresoidea</taxon>
        <taxon>Eresidae</taxon>
        <taxon>Stegodyphus</taxon>
    </lineage>
</organism>
<keyword evidence="2" id="KW-1185">Reference proteome</keyword>
<feature type="non-terminal residue" evidence="1">
    <location>
        <position position="55"/>
    </location>
</feature>
<dbReference type="AlphaFoldDB" id="A0A087UYA5"/>
<proteinExistence type="predicted"/>
<evidence type="ECO:0000313" key="1">
    <source>
        <dbReference type="EMBL" id="KFM82344.1"/>
    </source>
</evidence>